<gene>
    <name evidence="2" type="ORF">Salat_1092300</name>
</gene>
<dbReference type="SMART" id="SM00256">
    <property type="entry name" value="FBOX"/>
    <property type="match status" value="1"/>
</dbReference>
<evidence type="ECO:0000259" key="1">
    <source>
        <dbReference type="SMART" id="SM00256"/>
    </source>
</evidence>
<dbReference type="Pfam" id="PF03478">
    <property type="entry name" value="Beta-prop_KIB1-4"/>
    <property type="match status" value="1"/>
</dbReference>
<feature type="domain" description="F-box" evidence="1">
    <location>
        <begin position="14"/>
        <end position="55"/>
    </location>
</feature>
<dbReference type="CDD" id="cd09917">
    <property type="entry name" value="F-box_SF"/>
    <property type="match status" value="1"/>
</dbReference>
<evidence type="ECO:0000313" key="2">
    <source>
        <dbReference type="EMBL" id="KAK4433300.1"/>
    </source>
</evidence>
<comment type="caution">
    <text evidence="2">The sequence shown here is derived from an EMBL/GenBank/DDBJ whole genome shotgun (WGS) entry which is preliminary data.</text>
</comment>
<proteinExistence type="predicted"/>
<evidence type="ECO:0000313" key="3">
    <source>
        <dbReference type="Proteomes" id="UP001293254"/>
    </source>
</evidence>
<dbReference type="EMBL" id="JACGWO010000003">
    <property type="protein sequence ID" value="KAK4433300.1"/>
    <property type="molecule type" value="Genomic_DNA"/>
</dbReference>
<dbReference type="PANTHER" id="PTHR47123:SF6">
    <property type="entry name" value="F-BOX PROTEIN SKIP23-LIKE ISOFORM X1"/>
    <property type="match status" value="1"/>
</dbReference>
<dbReference type="InterPro" id="IPR036047">
    <property type="entry name" value="F-box-like_dom_sf"/>
</dbReference>
<dbReference type="InterPro" id="IPR051304">
    <property type="entry name" value="SCF_F-box_domain"/>
</dbReference>
<protein>
    <submittedName>
        <fullName evidence="2">F-box protein</fullName>
    </submittedName>
</protein>
<dbReference type="Gene3D" id="1.20.1280.50">
    <property type="match status" value="1"/>
</dbReference>
<dbReference type="SUPFAM" id="SSF81383">
    <property type="entry name" value="F-box domain"/>
    <property type="match status" value="1"/>
</dbReference>
<keyword evidence="3" id="KW-1185">Reference proteome</keyword>
<dbReference type="InterPro" id="IPR001810">
    <property type="entry name" value="F-box_dom"/>
</dbReference>
<organism evidence="2 3">
    <name type="scientific">Sesamum alatum</name>
    <dbReference type="NCBI Taxonomy" id="300844"/>
    <lineage>
        <taxon>Eukaryota</taxon>
        <taxon>Viridiplantae</taxon>
        <taxon>Streptophyta</taxon>
        <taxon>Embryophyta</taxon>
        <taxon>Tracheophyta</taxon>
        <taxon>Spermatophyta</taxon>
        <taxon>Magnoliopsida</taxon>
        <taxon>eudicotyledons</taxon>
        <taxon>Gunneridae</taxon>
        <taxon>Pentapetalae</taxon>
        <taxon>asterids</taxon>
        <taxon>lamiids</taxon>
        <taxon>Lamiales</taxon>
        <taxon>Pedaliaceae</taxon>
        <taxon>Sesamum</taxon>
    </lineage>
</organism>
<reference evidence="2" key="2">
    <citation type="journal article" date="2024" name="Plant">
        <title>Genomic evolution and insights into agronomic trait innovations of Sesamum species.</title>
        <authorList>
            <person name="Miao H."/>
            <person name="Wang L."/>
            <person name="Qu L."/>
            <person name="Liu H."/>
            <person name="Sun Y."/>
            <person name="Le M."/>
            <person name="Wang Q."/>
            <person name="Wei S."/>
            <person name="Zheng Y."/>
            <person name="Lin W."/>
            <person name="Duan Y."/>
            <person name="Cao H."/>
            <person name="Xiong S."/>
            <person name="Wang X."/>
            <person name="Wei L."/>
            <person name="Li C."/>
            <person name="Ma Q."/>
            <person name="Ju M."/>
            <person name="Zhao R."/>
            <person name="Li G."/>
            <person name="Mu C."/>
            <person name="Tian Q."/>
            <person name="Mei H."/>
            <person name="Zhang T."/>
            <person name="Gao T."/>
            <person name="Zhang H."/>
        </authorList>
    </citation>
    <scope>NUCLEOTIDE SEQUENCE</scope>
    <source>
        <strain evidence="2">3651</strain>
    </source>
</reference>
<accession>A0AAE1YN55</accession>
<dbReference type="PANTHER" id="PTHR47123">
    <property type="entry name" value="F-BOX PROTEIN SKIP23"/>
    <property type="match status" value="1"/>
</dbReference>
<name>A0AAE1YN55_9LAMI</name>
<dbReference type="Proteomes" id="UP001293254">
    <property type="component" value="Unassembled WGS sequence"/>
</dbReference>
<dbReference type="Pfam" id="PF00646">
    <property type="entry name" value="F-box"/>
    <property type="match status" value="1"/>
</dbReference>
<sequence>MGGSRRIGAAWSDLPQEIVEKIANCLDTETDVLRFRAICSSWRSATTPFKRFPPTPLKLPFPVNPGKPLNPRHKDAYYILIERTVYRVQLPEITEPRFWLVKTERSSDGKLRILNPVSDHQIKILPQTQLPKLLNTLDFRISEVCKGYTLRYMNPAKSKKNHEYKLGKSKKVIVSGDAKNDEYFIMAILNNELWSIKSGDENWTMVRWKWGYSDCIDVASHNGEIYGIDVAGCSWVFDSMFEPRNIGRSMYKVPVRKAGAMIKISRIDNQRGKWPRWVEVKTVGHQIIFVGEDCSFSVPAEEFEGCKGTRVFYTNRHVCFLTEERYRDAGYDKTDPHDYYFVPSDDVKLKFRELHGHNMIGVRDFATGKTGSVLMFTEYADIFWPPPSWLTRT</sequence>
<dbReference type="AlphaFoldDB" id="A0AAE1YN55"/>
<reference evidence="2" key="1">
    <citation type="submission" date="2020-06" db="EMBL/GenBank/DDBJ databases">
        <authorList>
            <person name="Li T."/>
            <person name="Hu X."/>
            <person name="Zhang T."/>
            <person name="Song X."/>
            <person name="Zhang H."/>
            <person name="Dai N."/>
            <person name="Sheng W."/>
            <person name="Hou X."/>
            <person name="Wei L."/>
        </authorList>
    </citation>
    <scope>NUCLEOTIDE SEQUENCE</scope>
    <source>
        <strain evidence="2">3651</strain>
        <tissue evidence="2">Leaf</tissue>
    </source>
</reference>
<dbReference type="InterPro" id="IPR005174">
    <property type="entry name" value="KIB1-4_b-propeller"/>
</dbReference>